<reference evidence="4" key="1">
    <citation type="submission" date="2020-12" db="EMBL/GenBank/DDBJ databases">
        <title>WGS assembly of Carya illinoinensis cv. Pawnee.</title>
        <authorList>
            <person name="Platts A."/>
            <person name="Shu S."/>
            <person name="Wright S."/>
            <person name="Barry K."/>
            <person name="Edger P."/>
            <person name="Pires J.C."/>
            <person name="Schmutz J."/>
        </authorList>
    </citation>
    <scope>NUCLEOTIDE SEQUENCE</scope>
    <source>
        <tissue evidence="4">Leaf</tissue>
    </source>
</reference>
<evidence type="ECO:0000259" key="3">
    <source>
        <dbReference type="PROSITE" id="PS50011"/>
    </source>
</evidence>
<keyword evidence="2" id="KW-0067">ATP-binding</keyword>
<evidence type="ECO:0000313" key="4">
    <source>
        <dbReference type="EMBL" id="KAG6645685.1"/>
    </source>
</evidence>
<accession>A0A8T1PRJ3</accession>
<evidence type="ECO:0000313" key="6">
    <source>
        <dbReference type="Proteomes" id="UP000811609"/>
    </source>
</evidence>
<evidence type="ECO:0000313" key="5">
    <source>
        <dbReference type="EMBL" id="KAG6700948.1"/>
    </source>
</evidence>
<dbReference type="Proteomes" id="UP000811609">
    <property type="component" value="Chromosome 8"/>
</dbReference>
<reference evidence="5" key="2">
    <citation type="submission" date="2021-01" db="EMBL/GenBank/DDBJ databases">
        <authorList>
            <person name="Lovell J.T."/>
            <person name="Bentley N."/>
            <person name="Bhattarai G."/>
            <person name="Jenkins J.W."/>
            <person name="Sreedasyam A."/>
            <person name="Alarcon Y."/>
            <person name="Bock C."/>
            <person name="Boston L."/>
            <person name="Carlson J."/>
            <person name="Cervantes K."/>
            <person name="Clermont K."/>
            <person name="Krom N."/>
            <person name="Kubenka K."/>
            <person name="Mamidi S."/>
            <person name="Mattison C."/>
            <person name="Monteros M."/>
            <person name="Pisani C."/>
            <person name="Plott C."/>
            <person name="Rajasekar S."/>
            <person name="Rhein H.S."/>
            <person name="Rohla C."/>
            <person name="Song M."/>
            <person name="Hilaire R.S."/>
            <person name="Shu S."/>
            <person name="Wells L."/>
            <person name="Wang X."/>
            <person name="Webber J."/>
            <person name="Heerema R.J."/>
            <person name="Klein P."/>
            <person name="Conner P."/>
            <person name="Grauke L."/>
            <person name="Grimwood J."/>
            <person name="Schmutz J."/>
            <person name="Randall J.J."/>
        </authorList>
    </citation>
    <scope>NUCLEOTIDE SEQUENCE</scope>
    <source>
        <tissue evidence="5">Leaf</tissue>
    </source>
</reference>
<dbReference type="EMBL" id="CM031816">
    <property type="protein sequence ID" value="KAG6645685.1"/>
    <property type="molecule type" value="Genomic_DNA"/>
</dbReference>
<sequence>MQGRVQAMQNRDRENLLRICRRKRESAGERDREKAFIQNGSRVLEKLVATSNGKPIPIHNFSYEELRTATNDFDPHLIIHRNRWYKGYKGYIKDRIAFIKKATCDSAEEVFTDIAITVKVSDHKNVLKLVGCCLETEIVILVYEFAGKGTLRDRFVVSDEPMTRQGRLKMAREIAHATSYLHTAFSRPIIHTNINLDTVFVDQNDIPKLTGFSFSLIIPEGEIHVNDNWKRGMTTLFQCPNYFATGCITEKTDVYCFGWLLLELLTGKRCLDSWQIGPKLNVLSQFRNSPINTIVDPEILAGEGRVGVEQQLQAAMDLAFSCIVEDPIKRPTMVDVTKELRRIERSIP</sequence>
<proteinExistence type="predicted"/>
<evidence type="ECO:0000256" key="1">
    <source>
        <dbReference type="ARBA" id="ARBA00022741"/>
    </source>
</evidence>
<dbReference type="Proteomes" id="UP000811246">
    <property type="component" value="Chromosome 8"/>
</dbReference>
<dbReference type="InterPro" id="IPR045274">
    <property type="entry name" value="WAK-like"/>
</dbReference>
<dbReference type="InterPro" id="IPR000719">
    <property type="entry name" value="Prot_kinase_dom"/>
</dbReference>
<keyword evidence="1" id="KW-0547">Nucleotide-binding</keyword>
<dbReference type="PROSITE" id="PS50011">
    <property type="entry name" value="PROTEIN_KINASE_DOM"/>
    <property type="match status" value="1"/>
</dbReference>
<dbReference type="PANTHER" id="PTHR27005">
    <property type="entry name" value="WALL-ASSOCIATED RECEPTOR KINASE-LIKE 21"/>
    <property type="match status" value="1"/>
</dbReference>
<dbReference type="GO" id="GO:0004674">
    <property type="term" value="F:protein serine/threonine kinase activity"/>
    <property type="evidence" value="ECO:0007669"/>
    <property type="project" value="TreeGrafter"/>
</dbReference>
<name>A0A8T1PRJ3_CARIL</name>
<keyword evidence="6" id="KW-1185">Reference proteome</keyword>
<dbReference type="EMBL" id="CM031832">
    <property type="protein sequence ID" value="KAG6700948.1"/>
    <property type="molecule type" value="Genomic_DNA"/>
</dbReference>
<feature type="domain" description="Protein kinase" evidence="3">
    <location>
        <begin position="1"/>
        <end position="348"/>
    </location>
</feature>
<comment type="caution">
    <text evidence="4">The sequence shown here is derived from an EMBL/GenBank/DDBJ whole genome shotgun (WGS) entry which is preliminary data.</text>
</comment>
<dbReference type="Pfam" id="PF07714">
    <property type="entry name" value="PK_Tyr_Ser-Thr"/>
    <property type="match status" value="1"/>
</dbReference>
<dbReference type="GO" id="GO:0007166">
    <property type="term" value="P:cell surface receptor signaling pathway"/>
    <property type="evidence" value="ECO:0007669"/>
    <property type="project" value="InterPro"/>
</dbReference>
<organism evidence="4 6">
    <name type="scientific">Carya illinoinensis</name>
    <name type="common">Pecan</name>
    <dbReference type="NCBI Taxonomy" id="32201"/>
    <lineage>
        <taxon>Eukaryota</taxon>
        <taxon>Viridiplantae</taxon>
        <taxon>Streptophyta</taxon>
        <taxon>Embryophyta</taxon>
        <taxon>Tracheophyta</taxon>
        <taxon>Spermatophyta</taxon>
        <taxon>Magnoliopsida</taxon>
        <taxon>eudicotyledons</taxon>
        <taxon>Gunneridae</taxon>
        <taxon>Pentapetalae</taxon>
        <taxon>rosids</taxon>
        <taxon>fabids</taxon>
        <taxon>Fagales</taxon>
        <taxon>Juglandaceae</taxon>
        <taxon>Carya</taxon>
    </lineage>
</organism>
<evidence type="ECO:0000256" key="2">
    <source>
        <dbReference type="ARBA" id="ARBA00022840"/>
    </source>
</evidence>
<protein>
    <recommendedName>
        <fullName evidence="3">Protein kinase domain-containing protein</fullName>
    </recommendedName>
</protein>
<dbReference type="GO" id="GO:0005886">
    <property type="term" value="C:plasma membrane"/>
    <property type="evidence" value="ECO:0007669"/>
    <property type="project" value="TreeGrafter"/>
</dbReference>
<dbReference type="AlphaFoldDB" id="A0A8T1PRJ3"/>
<dbReference type="PANTHER" id="PTHR27005:SF543">
    <property type="entry name" value="NON-FUNCTIONAL PSEUDOKINASE ZED1-LIKE"/>
    <property type="match status" value="1"/>
</dbReference>
<dbReference type="InterPro" id="IPR001245">
    <property type="entry name" value="Ser-Thr/Tyr_kinase_cat_dom"/>
</dbReference>
<gene>
    <name evidence="4" type="ORF">CIPAW_08G139000</name>
    <name evidence="5" type="ORF">I3842_08G139200</name>
</gene>
<dbReference type="GO" id="GO:0005524">
    <property type="term" value="F:ATP binding"/>
    <property type="evidence" value="ECO:0007669"/>
    <property type="project" value="UniProtKB-KW"/>
</dbReference>